<accession>A0ACC2ZF28</accession>
<dbReference type="Proteomes" id="UP001172680">
    <property type="component" value="Unassembled WGS sequence"/>
</dbReference>
<evidence type="ECO:0000313" key="2">
    <source>
        <dbReference type="Proteomes" id="UP001172680"/>
    </source>
</evidence>
<organism evidence="1 2">
    <name type="scientific">Coniosporium tulheliwenetii</name>
    <dbReference type="NCBI Taxonomy" id="3383036"/>
    <lineage>
        <taxon>Eukaryota</taxon>
        <taxon>Fungi</taxon>
        <taxon>Dikarya</taxon>
        <taxon>Ascomycota</taxon>
        <taxon>Pezizomycotina</taxon>
        <taxon>Dothideomycetes</taxon>
        <taxon>Dothideomycetes incertae sedis</taxon>
        <taxon>Coniosporium</taxon>
    </lineage>
</organism>
<gene>
    <name evidence="1" type="ORF">H2199_002430</name>
</gene>
<keyword evidence="2" id="KW-1185">Reference proteome</keyword>
<protein>
    <submittedName>
        <fullName evidence="1">Uncharacterized protein</fullName>
    </submittedName>
</protein>
<reference evidence="1" key="1">
    <citation type="submission" date="2022-10" db="EMBL/GenBank/DDBJ databases">
        <title>Culturing micro-colonial fungi from biological soil crusts in the Mojave desert and describing Neophaeococcomyces mojavensis, and introducing the new genera and species Taxawa tesnikishii.</title>
        <authorList>
            <person name="Kurbessoian T."/>
            <person name="Stajich J.E."/>
        </authorList>
    </citation>
    <scope>NUCLEOTIDE SEQUENCE</scope>
    <source>
        <strain evidence="1">JES_115</strain>
    </source>
</reference>
<dbReference type="EMBL" id="JAPDRP010000006">
    <property type="protein sequence ID" value="KAJ9646381.1"/>
    <property type="molecule type" value="Genomic_DNA"/>
</dbReference>
<sequence length="328" mass="36511">MTETAGTASINSPNLGGKQTETRYPGPDPARNKADKAPQAEGSNAPASQPKVPNQEDESDYESDDEANSTPSKEQTEMVQEVLKYGKKEYRRILGVNDNYNTQKEEKEEVLKAFRKRGTLTHSDYNTDKNAEKAFKSEKLGVDHDELLEIRFWDGKALGEDNMENMEGVEEESHFPIQLIQNIFAKATLHLGKLMENSKDTEAINSLKGLNDQIKQQNEKDGINPDQWIINYPSFAADFEMARPFVDRIKKNPADEEAAKEINAINDALREVNRKHHYPQEWVIDLPTAEQRQAAQAAQAGQGGASGKNGAATGKVGDRLTNSTAINH</sequence>
<name>A0ACC2ZF28_9PEZI</name>
<proteinExistence type="predicted"/>
<evidence type="ECO:0000313" key="1">
    <source>
        <dbReference type="EMBL" id="KAJ9646381.1"/>
    </source>
</evidence>
<comment type="caution">
    <text evidence="1">The sequence shown here is derived from an EMBL/GenBank/DDBJ whole genome shotgun (WGS) entry which is preliminary data.</text>
</comment>